<comment type="function">
    <text evidence="5">Responsible for synthesis of pseudouridine from uracil.</text>
</comment>
<comment type="catalytic activity">
    <reaction evidence="5">
        <text>a uridine in RNA = a pseudouridine in RNA</text>
        <dbReference type="Rhea" id="RHEA:48348"/>
        <dbReference type="Rhea" id="RHEA-COMP:12068"/>
        <dbReference type="Rhea" id="RHEA-COMP:12069"/>
        <dbReference type="ChEBI" id="CHEBI:65314"/>
        <dbReference type="ChEBI" id="CHEBI:65315"/>
    </reaction>
</comment>
<dbReference type="GO" id="GO:0003723">
    <property type="term" value="F:RNA binding"/>
    <property type="evidence" value="ECO:0007669"/>
    <property type="project" value="UniProtKB-KW"/>
</dbReference>
<dbReference type="PROSITE" id="PS01129">
    <property type="entry name" value="PSI_RLU"/>
    <property type="match status" value="1"/>
</dbReference>
<dbReference type="CDD" id="cd00165">
    <property type="entry name" value="S4"/>
    <property type="match status" value="1"/>
</dbReference>
<dbReference type="GO" id="GO:0009982">
    <property type="term" value="F:pseudouridine synthase activity"/>
    <property type="evidence" value="ECO:0007669"/>
    <property type="project" value="InterPro"/>
</dbReference>
<dbReference type="InterPro" id="IPR006225">
    <property type="entry name" value="PsdUridine_synth_RluC/D"/>
</dbReference>
<evidence type="ECO:0000313" key="7">
    <source>
        <dbReference type="EMBL" id="APS00919.1"/>
    </source>
</evidence>
<dbReference type="PANTHER" id="PTHR21600:SF44">
    <property type="entry name" value="RIBOSOMAL LARGE SUBUNIT PSEUDOURIDINE SYNTHASE D"/>
    <property type="match status" value="1"/>
</dbReference>
<evidence type="ECO:0000259" key="6">
    <source>
        <dbReference type="Pfam" id="PF00849"/>
    </source>
</evidence>
<gene>
    <name evidence="7" type="ORF">BCY86_06050</name>
</gene>
<dbReference type="Gene3D" id="3.30.2350.10">
    <property type="entry name" value="Pseudouridine synthase"/>
    <property type="match status" value="1"/>
</dbReference>
<name>A0A1L6MZI4_9BACT</name>
<evidence type="ECO:0000313" key="8">
    <source>
        <dbReference type="Proteomes" id="UP000185544"/>
    </source>
</evidence>
<reference evidence="7 8" key="1">
    <citation type="submission" date="2016-08" db="EMBL/GenBank/DDBJ databases">
        <title>Identification and validation of antigenic proteins from Pajaroellobacter abortibovis using de-novo genome sequence assembly and reverse vaccinology.</title>
        <authorList>
            <person name="Welly B.T."/>
            <person name="Miller M.R."/>
            <person name="Stott J.L."/>
            <person name="Blanchard M.T."/>
            <person name="Islas-Trejo A.D."/>
            <person name="O'Rourke S.M."/>
            <person name="Young A.E."/>
            <person name="Medrano J.F."/>
            <person name="Van Eenennaam A.L."/>
        </authorList>
    </citation>
    <scope>NUCLEOTIDE SEQUENCE [LARGE SCALE GENOMIC DNA]</scope>
    <source>
        <strain evidence="7 8">BTF92-0548A/99-0131</strain>
    </source>
</reference>
<dbReference type="PROSITE" id="PS50889">
    <property type="entry name" value="S4"/>
    <property type="match status" value="1"/>
</dbReference>
<dbReference type="EMBL" id="CP016908">
    <property type="protein sequence ID" value="APS00919.1"/>
    <property type="molecule type" value="Genomic_DNA"/>
</dbReference>
<dbReference type="Gene3D" id="3.10.290.10">
    <property type="entry name" value="RNA-binding S4 domain"/>
    <property type="match status" value="1"/>
</dbReference>
<evidence type="ECO:0000256" key="5">
    <source>
        <dbReference type="RuleBase" id="RU362028"/>
    </source>
</evidence>
<sequence>MLKEPFLCLVPEEAVGVRLDCFLVAALQGAGKPISRSTVQHWIKEGSVLIDGGTAYPSSKVKRGMSIVLNPAPPLLSQTVPEQGIQFDIVYQDEQVLVINKPAGLVVHPARGCFTGTLVQGLLAGGFFPSPFLEEHQHMSFLEGLRPGIVHRLDRGTSGLLVIARTAAAREHLKKQFSERTIERRYQAICVGQVLLKSIATCYGRHPVHRLKFTGRLQSGKRAVTHIIQREELCEGRATYITCKLETGRTHQIRVHLSEAGTPILGDALYGRTYSYPLLVALGEQLGHQALHAGTLGFVHPSTGQSMHFEVALPSDFFDALTQLRLEAHP</sequence>
<organism evidence="7 8">
    <name type="scientific">Pajaroellobacter abortibovis</name>
    <dbReference type="NCBI Taxonomy" id="1882918"/>
    <lineage>
        <taxon>Bacteria</taxon>
        <taxon>Pseudomonadati</taxon>
        <taxon>Myxococcota</taxon>
        <taxon>Polyangia</taxon>
        <taxon>Polyangiales</taxon>
        <taxon>Polyangiaceae</taxon>
    </lineage>
</organism>
<evidence type="ECO:0000256" key="3">
    <source>
        <dbReference type="PIRSR" id="PIRSR606225-1"/>
    </source>
</evidence>
<dbReference type="NCBIfam" id="TIGR00005">
    <property type="entry name" value="rluA_subfam"/>
    <property type="match status" value="1"/>
</dbReference>
<dbReference type="InterPro" id="IPR020103">
    <property type="entry name" value="PsdUridine_synth_cat_dom_sf"/>
</dbReference>
<feature type="domain" description="Pseudouridine synthase RsuA/RluA-like" evidence="6">
    <location>
        <begin position="95"/>
        <end position="258"/>
    </location>
</feature>
<dbReference type="Pfam" id="PF00849">
    <property type="entry name" value="PseudoU_synth_2"/>
    <property type="match status" value="1"/>
</dbReference>
<proteinExistence type="inferred from homology"/>
<dbReference type="STRING" id="1882918.BCY86_06050"/>
<feature type="active site" evidence="3">
    <location>
        <position position="154"/>
    </location>
</feature>
<protein>
    <recommendedName>
        <fullName evidence="5">Pseudouridine synthase</fullName>
        <ecNumber evidence="5">5.4.99.-</ecNumber>
    </recommendedName>
</protein>
<evidence type="ECO:0000256" key="4">
    <source>
        <dbReference type="PROSITE-ProRule" id="PRU00182"/>
    </source>
</evidence>
<dbReference type="InterPro" id="IPR006145">
    <property type="entry name" value="PsdUridine_synth_RsuA/RluA"/>
</dbReference>
<dbReference type="InterPro" id="IPR036986">
    <property type="entry name" value="S4_RNA-bd_sf"/>
</dbReference>
<dbReference type="InterPro" id="IPR050188">
    <property type="entry name" value="RluA_PseudoU_synthase"/>
</dbReference>
<dbReference type="SUPFAM" id="SSF55120">
    <property type="entry name" value="Pseudouridine synthase"/>
    <property type="match status" value="1"/>
</dbReference>
<keyword evidence="4" id="KW-0694">RNA-binding</keyword>
<dbReference type="InterPro" id="IPR006224">
    <property type="entry name" value="PsdUridine_synth_RluA-like_CS"/>
</dbReference>
<dbReference type="EC" id="5.4.99.-" evidence="5"/>
<dbReference type="RefSeq" id="WP_075277620.1">
    <property type="nucleotide sequence ID" value="NZ_CP016908.1"/>
</dbReference>
<comment type="similarity">
    <text evidence="1 5">Belongs to the pseudouridine synthase RluA family.</text>
</comment>
<evidence type="ECO:0000256" key="1">
    <source>
        <dbReference type="ARBA" id="ARBA00010876"/>
    </source>
</evidence>
<keyword evidence="8" id="KW-1185">Reference proteome</keyword>
<keyword evidence="2 5" id="KW-0413">Isomerase</keyword>
<evidence type="ECO:0000256" key="2">
    <source>
        <dbReference type="ARBA" id="ARBA00023235"/>
    </source>
</evidence>
<accession>A0A1L6MZI4</accession>
<dbReference type="Proteomes" id="UP000185544">
    <property type="component" value="Chromosome"/>
</dbReference>
<dbReference type="CDD" id="cd02869">
    <property type="entry name" value="PseudoU_synth_RluA_like"/>
    <property type="match status" value="1"/>
</dbReference>
<dbReference type="AlphaFoldDB" id="A0A1L6MZI4"/>
<dbReference type="PANTHER" id="PTHR21600">
    <property type="entry name" value="MITOCHONDRIAL RNA PSEUDOURIDINE SYNTHASE"/>
    <property type="match status" value="1"/>
</dbReference>
<dbReference type="GO" id="GO:0000455">
    <property type="term" value="P:enzyme-directed rRNA pseudouridine synthesis"/>
    <property type="evidence" value="ECO:0007669"/>
    <property type="project" value="TreeGrafter"/>
</dbReference>
<dbReference type="OrthoDB" id="128480at2"/>
<dbReference type="SUPFAM" id="SSF55174">
    <property type="entry name" value="Alpha-L RNA-binding motif"/>
    <property type="match status" value="1"/>
</dbReference>
<dbReference type="GO" id="GO:0140098">
    <property type="term" value="F:catalytic activity, acting on RNA"/>
    <property type="evidence" value="ECO:0007669"/>
    <property type="project" value="UniProtKB-ARBA"/>
</dbReference>
<dbReference type="KEGG" id="pabo:BCY86_06050"/>